<gene>
    <name evidence="1" type="ORF">ABNX05_05050</name>
</gene>
<sequence length="83" mass="9378">MTKNFFPIDPERVRQNAYLPVKLAELSKSNPEKALELLQAWGEGTKTIKKLWDEVIQYVGDTIQTSKEVQNENQSSRVAGITG</sequence>
<dbReference type="Proteomes" id="UP001478862">
    <property type="component" value="Unassembled WGS sequence"/>
</dbReference>
<evidence type="ECO:0000313" key="1">
    <source>
        <dbReference type="EMBL" id="MEQ6353976.1"/>
    </source>
</evidence>
<comment type="caution">
    <text evidence="1">The sequence shown here is derived from an EMBL/GenBank/DDBJ whole genome shotgun (WGS) entry which is preliminary data.</text>
</comment>
<reference evidence="1 2" key="1">
    <citation type="submission" date="2024-06" db="EMBL/GenBank/DDBJ databases">
        <title>Lysinibacillus zambalefons sp. nov., a Novel Firmicute Isolated from the Poon Bato Zambales Hyperalkaline Spring.</title>
        <authorList>
            <person name="Aja J.A."/>
            <person name="Lazaro J.E.H."/>
            <person name="Llorin L.D."/>
            <person name="Lim K.R."/>
            <person name="Teodosio J."/>
            <person name="Dalisay D.S."/>
        </authorList>
    </citation>
    <scope>NUCLEOTIDE SEQUENCE [LARGE SCALE GENOMIC DNA]</scope>
    <source>
        <strain evidence="1 2">M3</strain>
    </source>
</reference>
<name>A0ABV1MN91_9BACI</name>
<dbReference type="RefSeq" id="WP_349658725.1">
    <property type="nucleotide sequence ID" value="NZ_JBEGDG010000002.1"/>
</dbReference>
<organism evidence="1 2">
    <name type="scientific">Lysinibacillus zambalensis</name>
    <dbReference type="NCBI Taxonomy" id="3160866"/>
    <lineage>
        <taxon>Bacteria</taxon>
        <taxon>Bacillati</taxon>
        <taxon>Bacillota</taxon>
        <taxon>Bacilli</taxon>
        <taxon>Bacillales</taxon>
        <taxon>Bacillaceae</taxon>
        <taxon>Lysinibacillus</taxon>
    </lineage>
</organism>
<dbReference type="EMBL" id="JBEGDG010000002">
    <property type="protein sequence ID" value="MEQ6353976.1"/>
    <property type="molecule type" value="Genomic_DNA"/>
</dbReference>
<proteinExistence type="predicted"/>
<keyword evidence="2" id="KW-1185">Reference proteome</keyword>
<accession>A0ABV1MN91</accession>
<evidence type="ECO:0000313" key="2">
    <source>
        <dbReference type="Proteomes" id="UP001478862"/>
    </source>
</evidence>
<protein>
    <submittedName>
        <fullName evidence="1">Uncharacterized protein</fullName>
    </submittedName>
</protein>